<sequence length="57" mass="5766">MRISTVVFVSIFMMVGIIGADAHPTVVIRGAEVAVASGLPAARTSGNVAASGLPENR</sequence>
<dbReference type="InParanoid" id="A0A0D0B393"/>
<dbReference type="AlphaFoldDB" id="A0A0D0B393"/>
<proteinExistence type="predicted"/>
<dbReference type="HOGENOM" id="CLU_2998055_0_0_1"/>
<feature type="chain" id="PRO_5002207816" evidence="1">
    <location>
        <begin position="23"/>
        <end position="57"/>
    </location>
</feature>
<protein>
    <submittedName>
        <fullName evidence="2">Uncharacterized protein</fullName>
    </submittedName>
</protein>
<organism evidence="2 3">
    <name type="scientific">Suillus luteus UH-Slu-Lm8-n1</name>
    <dbReference type="NCBI Taxonomy" id="930992"/>
    <lineage>
        <taxon>Eukaryota</taxon>
        <taxon>Fungi</taxon>
        <taxon>Dikarya</taxon>
        <taxon>Basidiomycota</taxon>
        <taxon>Agaricomycotina</taxon>
        <taxon>Agaricomycetes</taxon>
        <taxon>Agaricomycetidae</taxon>
        <taxon>Boletales</taxon>
        <taxon>Suillineae</taxon>
        <taxon>Suillaceae</taxon>
        <taxon>Suillus</taxon>
    </lineage>
</organism>
<reference evidence="2 3" key="1">
    <citation type="submission" date="2014-04" db="EMBL/GenBank/DDBJ databases">
        <authorList>
            <consortium name="DOE Joint Genome Institute"/>
            <person name="Kuo A."/>
            <person name="Ruytinx J."/>
            <person name="Rineau F."/>
            <person name="Colpaert J."/>
            <person name="Kohler A."/>
            <person name="Nagy L.G."/>
            <person name="Floudas D."/>
            <person name="Copeland A."/>
            <person name="Barry K.W."/>
            <person name="Cichocki N."/>
            <person name="Veneault-Fourrey C."/>
            <person name="LaButti K."/>
            <person name="Lindquist E.A."/>
            <person name="Lipzen A."/>
            <person name="Lundell T."/>
            <person name="Morin E."/>
            <person name="Murat C."/>
            <person name="Sun H."/>
            <person name="Tunlid A."/>
            <person name="Henrissat B."/>
            <person name="Grigoriev I.V."/>
            <person name="Hibbett D.S."/>
            <person name="Martin F."/>
            <person name="Nordberg H.P."/>
            <person name="Cantor M.N."/>
            <person name="Hua S.X."/>
        </authorList>
    </citation>
    <scope>NUCLEOTIDE SEQUENCE [LARGE SCALE GENOMIC DNA]</scope>
    <source>
        <strain evidence="2 3">UH-Slu-Lm8-n1</strain>
    </source>
</reference>
<evidence type="ECO:0000313" key="2">
    <source>
        <dbReference type="EMBL" id="KIK48481.1"/>
    </source>
</evidence>
<keyword evidence="3" id="KW-1185">Reference proteome</keyword>
<evidence type="ECO:0000313" key="3">
    <source>
        <dbReference type="Proteomes" id="UP000054485"/>
    </source>
</evidence>
<dbReference type="EMBL" id="KN835138">
    <property type="protein sequence ID" value="KIK48481.1"/>
    <property type="molecule type" value="Genomic_DNA"/>
</dbReference>
<gene>
    <name evidence="2" type="ORF">CY34DRAFT_798308</name>
</gene>
<evidence type="ECO:0000256" key="1">
    <source>
        <dbReference type="SAM" id="SignalP"/>
    </source>
</evidence>
<reference evidence="3" key="2">
    <citation type="submission" date="2015-01" db="EMBL/GenBank/DDBJ databases">
        <title>Evolutionary Origins and Diversification of the Mycorrhizal Mutualists.</title>
        <authorList>
            <consortium name="DOE Joint Genome Institute"/>
            <consortium name="Mycorrhizal Genomics Consortium"/>
            <person name="Kohler A."/>
            <person name="Kuo A."/>
            <person name="Nagy L.G."/>
            <person name="Floudas D."/>
            <person name="Copeland A."/>
            <person name="Barry K.W."/>
            <person name="Cichocki N."/>
            <person name="Veneault-Fourrey C."/>
            <person name="LaButti K."/>
            <person name="Lindquist E.A."/>
            <person name="Lipzen A."/>
            <person name="Lundell T."/>
            <person name="Morin E."/>
            <person name="Murat C."/>
            <person name="Riley R."/>
            <person name="Ohm R."/>
            <person name="Sun H."/>
            <person name="Tunlid A."/>
            <person name="Henrissat B."/>
            <person name="Grigoriev I.V."/>
            <person name="Hibbett D.S."/>
            <person name="Martin F."/>
        </authorList>
    </citation>
    <scope>NUCLEOTIDE SEQUENCE [LARGE SCALE GENOMIC DNA]</scope>
    <source>
        <strain evidence="3">UH-Slu-Lm8-n1</strain>
    </source>
</reference>
<feature type="signal peptide" evidence="1">
    <location>
        <begin position="1"/>
        <end position="22"/>
    </location>
</feature>
<accession>A0A0D0B393</accession>
<keyword evidence="1" id="KW-0732">Signal</keyword>
<dbReference type="Proteomes" id="UP000054485">
    <property type="component" value="Unassembled WGS sequence"/>
</dbReference>
<name>A0A0D0B393_9AGAM</name>
<dbReference type="OrthoDB" id="2681464at2759"/>